<comment type="caution">
    <text evidence="1">The sequence shown here is derived from an EMBL/GenBank/DDBJ whole genome shotgun (WGS) entry which is preliminary data.</text>
</comment>
<evidence type="ECO:0008006" key="3">
    <source>
        <dbReference type="Google" id="ProtNLM"/>
    </source>
</evidence>
<dbReference type="EMBL" id="MHIL01000031">
    <property type="protein sequence ID" value="OGY50355.1"/>
    <property type="molecule type" value="Genomic_DNA"/>
</dbReference>
<dbReference type="Pfam" id="PF11104">
    <property type="entry name" value="PilM_2"/>
    <property type="match status" value="1"/>
</dbReference>
<reference evidence="1 2" key="1">
    <citation type="journal article" date="2016" name="Nat. Commun.">
        <title>Thousands of microbial genomes shed light on interconnected biogeochemical processes in an aquifer system.</title>
        <authorList>
            <person name="Anantharaman K."/>
            <person name="Brown C.T."/>
            <person name="Hug L.A."/>
            <person name="Sharon I."/>
            <person name="Castelle C.J."/>
            <person name="Probst A.J."/>
            <person name="Thomas B.C."/>
            <person name="Singh A."/>
            <person name="Wilkins M.J."/>
            <person name="Karaoz U."/>
            <person name="Brodie E.L."/>
            <person name="Williams K.H."/>
            <person name="Hubbard S.S."/>
            <person name="Banfield J.F."/>
        </authorList>
    </citation>
    <scope>NUCLEOTIDE SEQUENCE [LARGE SCALE GENOMIC DNA]</scope>
</reference>
<dbReference type="Gene3D" id="3.30.1490.300">
    <property type="match status" value="1"/>
</dbReference>
<dbReference type="InterPro" id="IPR043129">
    <property type="entry name" value="ATPase_NBD"/>
</dbReference>
<dbReference type="NCBIfam" id="TIGR01175">
    <property type="entry name" value="pilM"/>
    <property type="match status" value="1"/>
</dbReference>
<name>A0A1G1YDC1_9BACT</name>
<accession>A0A1G1YDC1</accession>
<dbReference type="STRING" id="1797542.A3J59_01140"/>
<dbReference type="InterPro" id="IPR050696">
    <property type="entry name" value="FtsA/MreB"/>
</dbReference>
<evidence type="ECO:0000313" key="2">
    <source>
        <dbReference type="Proteomes" id="UP000177310"/>
    </source>
</evidence>
<dbReference type="CDD" id="cd24049">
    <property type="entry name" value="ASKHA_NBD_PilM"/>
    <property type="match status" value="1"/>
</dbReference>
<dbReference type="Gene3D" id="3.30.420.40">
    <property type="match status" value="2"/>
</dbReference>
<gene>
    <name evidence="1" type="ORF">A3J59_01140</name>
</gene>
<dbReference type="PANTHER" id="PTHR32432">
    <property type="entry name" value="CELL DIVISION PROTEIN FTSA-RELATED"/>
    <property type="match status" value="1"/>
</dbReference>
<dbReference type="InterPro" id="IPR005883">
    <property type="entry name" value="PilM"/>
</dbReference>
<sequence>METELTQNLFGLDISQQVLRLVQVKRRGKKLALGAYGEVPVPAGAIQNGEVAAADPLVGAIGKLLKSTRGDKVNTRNVVTVLPEQKTFIKVITVTPNATTPLVDGIRDEARNHIPLNLDEAYFDWQLLRQNGKTASVLIGVAPQSIVDAYLAVLDKAGLVVHALEIEAAAITRSLLRQQENRTTMVIDFGAIRTGLIIYSNGAVTFTTSLPISGNGITKTIAETLKIDLKKAEEAKILCGLDPAKCEGALRKVLNSAINALVIQIKRTMTFYQTSFAGQPAISGVVLGGGGANVLSIDAMLSEKLKLPVTVGAPSAHLTATSKVAIPPARLLSYTTAIGTALRPFQRNLP</sequence>
<dbReference type="SUPFAM" id="SSF53067">
    <property type="entry name" value="Actin-like ATPase domain"/>
    <property type="match status" value="2"/>
</dbReference>
<dbReference type="PIRSF" id="PIRSF019169">
    <property type="entry name" value="PilM"/>
    <property type="match status" value="1"/>
</dbReference>
<dbReference type="PANTHER" id="PTHR32432:SF3">
    <property type="entry name" value="ETHANOLAMINE UTILIZATION PROTEIN EUTJ"/>
    <property type="match status" value="1"/>
</dbReference>
<organism evidence="1 2">
    <name type="scientific">Candidatus Buchananbacteria bacterium RIFCSPHIGHO2_02_FULL_56_16</name>
    <dbReference type="NCBI Taxonomy" id="1797542"/>
    <lineage>
        <taxon>Bacteria</taxon>
        <taxon>Candidatus Buchananiibacteriota</taxon>
    </lineage>
</organism>
<dbReference type="AlphaFoldDB" id="A0A1G1YDC1"/>
<evidence type="ECO:0000313" key="1">
    <source>
        <dbReference type="EMBL" id="OGY50355.1"/>
    </source>
</evidence>
<dbReference type="Proteomes" id="UP000177310">
    <property type="component" value="Unassembled WGS sequence"/>
</dbReference>
<protein>
    <recommendedName>
        <fullName evidence="3">SHS2 domain-containing protein</fullName>
    </recommendedName>
</protein>
<proteinExistence type="predicted"/>